<accession>A0A1X9SST2</accession>
<dbReference type="Proteomes" id="UP000194309">
    <property type="component" value="Chromosome"/>
</dbReference>
<dbReference type="OrthoDB" id="9798676at2"/>
<keyword evidence="2" id="KW-1185">Reference proteome</keyword>
<gene>
    <name evidence="1" type="ORF">CIGN_0980</name>
</gene>
<dbReference type="EMBL" id="CP018788">
    <property type="protein sequence ID" value="ARQ99262.1"/>
    <property type="molecule type" value="Genomic_DNA"/>
</dbReference>
<name>A0A1X9SST2_9BACT</name>
<dbReference type="AlphaFoldDB" id="A0A1X9SST2"/>
<protein>
    <submittedName>
        <fullName evidence="1">Uncharacterized protein</fullName>
    </submittedName>
</protein>
<proteinExistence type="predicted"/>
<evidence type="ECO:0000313" key="1">
    <source>
        <dbReference type="EMBL" id="ARQ99262.1"/>
    </source>
</evidence>
<evidence type="ECO:0000313" key="2">
    <source>
        <dbReference type="Proteomes" id="UP000194309"/>
    </source>
</evidence>
<dbReference type="KEGG" id="cdev:CIGN_0980"/>
<sequence>MPLTFISFSGESKQCVNLLKTLKDDFIYPTTYALGLFLDKNAGRICSLEFNQNQPKNLQIYTSAFSLLKALNNNLCSNWNIDSTLRWSWTLNDSN</sequence>
<reference evidence="1 2" key="1">
    <citation type="journal article" date="2017" name="Genome Biol. Evol.">
        <title>Comparative Genomic Analysis Identifies a Campylobacter Clade Deficient in Selenium Metabolism.</title>
        <authorList>
            <person name="Miller W.G."/>
            <person name="Yee E."/>
            <person name="Lopes B.S."/>
            <person name="Chapman M.H."/>
            <person name="Huynh S."/>
            <person name="Bono J.L."/>
            <person name="Parker C.T."/>
            <person name="Strachan N.J.C."/>
            <person name="Forbes K.J."/>
        </authorList>
    </citation>
    <scope>NUCLEOTIDE SEQUENCE [LARGE SCALE GENOMIC DNA]</scope>
    <source>
        <strain evidence="1 2">NCTC 13003</strain>
    </source>
</reference>
<organism evidence="1 2">
    <name type="scientific">Campylobacter devanensis</name>
    <dbReference type="NCBI Taxonomy" id="3161138"/>
    <lineage>
        <taxon>Bacteria</taxon>
        <taxon>Pseudomonadati</taxon>
        <taxon>Campylobacterota</taxon>
        <taxon>Epsilonproteobacteria</taxon>
        <taxon>Campylobacterales</taxon>
        <taxon>Campylobacteraceae</taxon>
        <taxon>Campylobacter</taxon>
    </lineage>
</organism>